<dbReference type="EMBL" id="BSYO01000015">
    <property type="protein sequence ID" value="GMH15838.1"/>
    <property type="molecule type" value="Genomic_DNA"/>
</dbReference>
<proteinExistence type="predicted"/>
<accession>A0AAD3XSP9</accession>
<gene>
    <name evidence="1" type="ORF">Nepgr_017679</name>
</gene>
<dbReference type="Proteomes" id="UP001279734">
    <property type="component" value="Unassembled WGS sequence"/>
</dbReference>
<organism evidence="1 2">
    <name type="scientific">Nepenthes gracilis</name>
    <name type="common">Slender pitcher plant</name>
    <dbReference type="NCBI Taxonomy" id="150966"/>
    <lineage>
        <taxon>Eukaryota</taxon>
        <taxon>Viridiplantae</taxon>
        <taxon>Streptophyta</taxon>
        <taxon>Embryophyta</taxon>
        <taxon>Tracheophyta</taxon>
        <taxon>Spermatophyta</taxon>
        <taxon>Magnoliopsida</taxon>
        <taxon>eudicotyledons</taxon>
        <taxon>Gunneridae</taxon>
        <taxon>Pentapetalae</taxon>
        <taxon>Caryophyllales</taxon>
        <taxon>Nepenthaceae</taxon>
        <taxon>Nepenthes</taxon>
    </lineage>
</organism>
<sequence length="130" mass="14508">MVVSRVRWAHEAQQPGAGRGVHELVNPWERKAIFGAGLIHAAKSTHIRHLPLSFHQRRRWTATPVIDFSDKSPRARASSLLPDGDQLLDGVVPPLTGRVFGSAKAYQVDYDFGRYPRHVTSPMQTHQVGP</sequence>
<comment type="caution">
    <text evidence="1">The sequence shown here is derived from an EMBL/GenBank/DDBJ whole genome shotgun (WGS) entry which is preliminary data.</text>
</comment>
<evidence type="ECO:0000313" key="2">
    <source>
        <dbReference type="Proteomes" id="UP001279734"/>
    </source>
</evidence>
<name>A0AAD3XSP9_NEPGR</name>
<dbReference type="AlphaFoldDB" id="A0AAD3XSP9"/>
<keyword evidence="2" id="KW-1185">Reference proteome</keyword>
<protein>
    <submittedName>
        <fullName evidence="1">Uncharacterized protein</fullName>
    </submittedName>
</protein>
<reference evidence="1" key="1">
    <citation type="submission" date="2023-05" db="EMBL/GenBank/DDBJ databases">
        <title>Nepenthes gracilis genome sequencing.</title>
        <authorList>
            <person name="Fukushima K."/>
        </authorList>
    </citation>
    <scope>NUCLEOTIDE SEQUENCE</scope>
    <source>
        <strain evidence="1">SING2019-196</strain>
    </source>
</reference>
<evidence type="ECO:0000313" key="1">
    <source>
        <dbReference type="EMBL" id="GMH15838.1"/>
    </source>
</evidence>